<evidence type="ECO:0000313" key="1">
    <source>
        <dbReference type="EMBL" id="TQJ01613.1"/>
    </source>
</evidence>
<protein>
    <submittedName>
        <fullName evidence="1">Uncharacterized protein</fullName>
    </submittedName>
</protein>
<reference evidence="1 2" key="1">
    <citation type="submission" date="2019-06" db="EMBL/GenBank/DDBJ databases">
        <title>Sequencing the genomes of 1000 actinobacteria strains.</title>
        <authorList>
            <person name="Klenk H.-P."/>
        </authorList>
    </citation>
    <scope>NUCLEOTIDE SEQUENCE [LARGE SCALE GENOMIC DNA]</scope>
    <source>
        <strain evidence="1 2">DSM 45679</strain>
    </source>
</reference>
<dbReference type="Proteomes" id="UP000320876">
    <property type="component" value="Unassembled WGS sequence"/>
</dbReference>
<proteinExistence type="predicted"/>
<dbReference type="EMBL" id="VFML01000001">
    <property type="protein sequence ID" value="TQJ01613.1"/>
    <property type="molecule type" value="Genomic_DNA"/>
</dbReference>
<gene>
    <name evidence="1" type="ORF">FB471_1307</name>
</gene>
<evidence type="ECO:0000313" key="2">
    <source>
        <dbReference type="Proteomes" id="UP000320876"/>
    </source>
</evidence>
<keyword evidence="2" id="KW-1185">Reference proteome</keyword>
<organism evidence="1 2">
    <name type="scientific">Amycolatopsis cihanbeyliensis</name>
    <dbReference type="NCBI Taxonomy" id="1128664"/>
    <lineage>
        <taxon>Bacteria</taxon>
        <taxon>Bacillati</taxon>
        <taxon>Actinomycetota</taxon>
        <taxon>Actinomycetes</taxon>
        <taxon>Pseudonocardiales</taxon>
        <taxon>Pseudonocardiaceae</taxon>
        <taxon>Amycolatopsis</taxon>
    </lineage>
</organism>
<sequence>MPMITVTACTTTDPSECGRLDGTAVGWVIRGHRLRCVGVLGVAHDYAAFKEACTYGVCGDFHAVADAGE</sequence>
<accession>A0A542DEV9</accession>
<dbReference type="AlphaFoldDB" id="A0A542DEV9"/>
<name>A0A542DEV9_AMYCI</name>
<comment type="caution">
    <text evidence="1">The sequence shown here is derived from an EMBL/GenBank/DDBJ whole genome shotgun (WGS) entry which is preliminary data.</text>
</comment>